<dbReference type="RefSeq" id="WP_030323530.1">
    <property type="nucleotide sequence ID" value="NZ_JBIBDZ010000003.1"/>
</dbReference>
<dbReference type="Proteomes" id="UP001602370">
    <property type="component" value="Unassembled WGS sequence"/>
</dbReference>
<protein>
    <submittedName>
        <fullName evidence="1">Uncharacterized protein</fullName>
    </submittedName>
</protein>
<proteinExistence type="predicted"/>
<sequence length="95" mass="10452">MAGSDVPAVTAHTSGLKGLHRVAIDGRRPVLDELGESSYPYRVIEYAYTWREPKADSLTASFLTCLRWGSGQDIIRVHGHLPCSTPKGLRICGER</sequence>
<evidence type="ECO:0000313" key="2">
    <source>
        <dbReference type="Proteomes" id="UP001602370"/>
    </source>
</evidence>
<accession>A0ABW6XP51</accession>
<keyword evidence="2" id="KW-1185">Reference proteome</keyword>
<organism evidence="1 2">
    <name type="scientific">Streptomyces flavochromogenes</name>
    <dbReference type="NCBI Taxonomy" id="68199"/>
    <lineage>
        <taxon>Bacteria</taxon>
        <taxon>Bacillati</taxon>
        <taxon>Actinomycetota</taxon>
        <taxon>Actinomycetes</taxon>
        <taxon>Kitasatosporales</taxon>
        <taxon>Streptomycetaceae</taxon>
        <taxon>Streptomyces</taxon>
    </lineage>
</organism>
<gene>
    <name evidence="1" type="ORF">ACFY8C_12760</name>
</gene>
<comment type="caution">
    <text evidence="1">The sequence shown here is derived from an EMBL/GenBank/DDBJ whole genome shotgun (WGS) entry which is preliminary data.</text>
</comment>
<evidence type="ECO:0000313" key="1">
    <source>
        <dbReference type="EMBL" id="MFF5919212.1"/>
    </source>
</evidence>
<name>A0ABW6XP51_9ACTN</name>
<dbReference type="EMBL" id="JBIBDZ010000003">
    <property type="protein sequence ID" value="MFF5919212.1"/>
    <property type="molecule type" value="Genomic_DNA"/>
</dbReference>
<reference evidence="1 2" key="1">
    <citation type="submission" date="2024-10" db="EMBL/GenBank/DDBJ databases">
        <title>The Natural Products Discovery Center: Release of the First 8490 Sequenced Strains for Exploring Actinobacteria Biosynthetic Diversity.</title>
        <authorList>
            <person name="Kalkreuter E."/>
            <person name="Kautsar S.A."/>
            <person name="Yang D."/>
            <person name="Bader C.D."/>
            <person name="Teijaro C.N."/>
            <person name="Fluegel L."/>
            <person name="Davis C.M."/>
            <person name="Simpson J.R."/>
            <person name="Lauterbach L."/>
            <person name="Steele A.D."/>
            <person name="Gui C."/>
            <person name="Meng S."/>
            <person name="Li G."/>
            <person name="Viehrig K."/>
            <person name="Ye F."/>
            <person name="Su P."/>
            <person name="Kiefer A.F."/>
            <person name="Nichols A."/>
            <person name="Cepeda A.J."/>
            <person name="Yan W."/>
            <person name="Fan B."/>
            <person name="Jiang Y."/>
            <person name="Adhikari A."/>
            <person name="Zheng C.-J."/>
            <person name="Schuster L."/>
            <person name="Cowan T.M."/>
            <person name="Smanski M.J."/>
            <person name="Chevrette M.G."/>
            <person name="De Carvalho L.P.S."/>
            <person name="Shen B."/>
        </authorList>
    </citation>
    <scope>NUCLEOTIDE SEQUENCE [LARGE SCALE GENOMIC DNA]</scope>
    <source>
        <strain evidence="1 2">NPDC012605</strain>
    </source>
</reference>